<keyword evidence="3" id="KW-1185">Reference proteome</keyword>
<dbReference type="EMBL" id="BAOP01000021">
    <property type="protein sequence ID" value="GAC80755.1"/>
    <property type="molecule type" value="Genomic_DNA"/>
</dbReference>
<evidence type="ECO:0000313" key="2">
    <source>
        <dbReference type="EMBL" id="GAC80755.1"/>
    </source>
</evidence>
<proteinExistence type="predicted"/>
<feature type="compositionally biased region" description="Low complexity" evidence="1">
    <location>
        <begin position="16"/>
        <end position="80"/>
    </location>
</feature>
<dbReference type="STRING" id="410332.SAMN04488550_2637"/>
<evidence type="ECO:0000313" key="3">
    <source>
        <dbReference type="Proteomes" id="UP000035009"/>
    </source>
</evidence>
<name>M3ULZ6_GORML</name>
<dbReference type="eggNOG" id="COG5164">
    <property type="taxonomic scope" value="Bacteria"/>
</dbReference>
<feature type="compositionally biased region" description="Pro residues" evidence="1">
    <location>
        <begin position="1"/>
        <end position="15"/>
    </location>
</feature>
<dbReference type="AlphaFoldDB" id="M3ULZ6"/>
<feature type="region of interest" description="Disordered" evidence="1">
    <location>
        <begin position="1"/>
        <end position="89"/>
    </location>
</feature>
<dbReference type="Proteomes" id="UP000035009">
    <property type="component" value="Unassembled WGS sequence"/>
</dbReference>
<accession>M3ULZ6</accession>
<dbReference type="RefSeq" id="WP_008379989.1">
    <property type="nucleotide sequence ID" value="NZ_BAOP01000021.1"/>
</dbReference>
<protein>
    <submittedName>
        <fullName evidence="2">Uncharacterized protein</fullName>
    </submittedName>
</protein>
<comment type="caution">
    <text evidence="2">The sequence shown here is derived from an EMBL/GenBank/DDBJ whole genome shotgun (WGS) entry which is preliminary data.</text>
</comment>
<sequence>MTTPPPGQPGQPAPGNPFGAQGQPAPQQPGQPVYGQQPPQPAQPYGAQPGQPQPGQQPYGAEPGQPQQGQPGGYAPVAGGTDYAGGAPQAPRPNPLVRILKFVGPIIAVIAIIAIATQVFGDKDSGTSVESSPIGSCITVEGSTSVTTKAIDCSTTEPSFIVGAKLDNSDACESANYEFSVTEYGNGASDKVLCLIANYQVGKCYTSSKFSIGIKLETVPCTEESSMSATNFKITERSETGTVPNCTDSDTHMVQTFNIQSDPPRQMSVCSKIIGEGYTWK</sequence>
<evidence type="ECO:0000256" key="1">
    <source>
        <dbReference type="SAM" id="MobiDB-lite"/>
    </source>
</evidence>
<organism evidence="2 3">
    <name type="scientific">Gordonia malaquae NBRC 108250</name>
    <dbReference type="NCBI Taxonomy" id="1223542"/>
    <lineage>
        <taxon>Bacteria</taxon>
        <taxon>Bacillati</taxon>
        <taxon>Actinomycetota</taxon>
        <taxon>Actinomycetes</taxon>
        <taxon>Mycobacteriales</taxon>
        <taxon>Gordoniaceae</taxon>
        <taxon>Gordonia</taxon>
    </lineage>
</organism>
<gene>
    <name evidence="2" type="ORF">GM1_021_00410</name>
</gene>
<reference evidence="2 3" key="1">
    <citation type="submission" date="2013-02" db="EMBL/GenBank/DDBJ databases">
        <title>Whole genome shotgun sequence of Gordonia malaquae NBRC 108250.</title>
        <authorList>
            <person name="Yoshida I."/>
            <person name="Hosoyama A."/>
            <person name="Tsuchikane K."/>
            <person name="Ando Y."/>
            <person name="Baba S."/>
            <person name="Ohji S."/>
            <person name="Hamada M."/>
            <person name="Tamura T."/>
            <person name="Yamazoe A."/>
            <person name="Yamazaki S."/>
            <person name="Fujita N."/>
        </authorList>
    </citation>
    <scope>NUCLEOTIDE SEQUENCE [LARGE SCALE GENOMIC DNA]</scope>
    <source>
        <strain evidence="2 3">NBRC 108250</strain>
    </source>
</reference>